<accession>A0A9X7YFQ1</accession>
<proteinExistence type="predicted"/>
<dbReference type="AlphaFoldDB" id="A0A9X7YFQ1"/>
<evidence type="ECO:0000313" key="2">
    <source>
        <dbReference type="EMBL" id="QNG48428.1"/>
    </source>
</evidence>
<dbReference type="Proteomes" id="UP000515377">
    <property type="component" value="Chromosome"/>
</dbReference>
<reference evidence="2 3" key="1">
    <citation type="submission" date="2020-07" db="EMBL/GenBank/DDBJ databases">
        <title>Whole genome sequence of Sphingobium yanoikuyae A3.</title>
        <authorList>
            <person name="Han S.-S."/>
        </authorList>
    </citation>
    <scope>NUCLEOTIDE SEQUENCE [LARGE SCALE GENOMIC DNA]</scope>
    <source>
        <strain evidence="2 3">A3</strain>
    </source>
</reference>
<dbReference type="EMBL" id="CP060122">
    <property type="protein sequence ID" value="QNG48428.1"/>
    <property type="molecule type" value="Genomic_DNA"/>
</dbReference>
<organism evidence="2 3">
    <name type="scientific">Sphingobium yanoikuyae</name>
    <name type="common">Sphingomonas yanoikuyae</name>
    <dbReference type="NCBI Taxonomy" id="13690"/>
    <lineage>
        <taxon>Bacteria</taxon>
        <taxon>Pseudomonadati</taxon>
        <taxon>Pseudomonadota</taxon>
        <taxon>Alphaproteobacteria</taxon>
        <taxon>Sphingomonadales</taxon>
        <taxon>Sphingomonadaceae</taxon>
        <taxon>Sphingobium</taxon>
    </lineage>
</organism>
<gene>
    <name evidence="2" type="ORF">H3V42_13335</name>
</gene>
<evidence type="ECO:0000256" key="1">
    <source>
        <dbReference type="SAM" id="MobiDB-lite"/>
    </source>
</evidence>
<feature type="region of interest" description="Disordered" evidence="1">
    <location>
        <begin position="52"/>
        <end position="73"/>
    </location>
</feature>
<protein>
    <submittedName>
        <fullName evidence="2">Uncharacterized protein</fullName>
    </submittedName>
</protein>
<evidence type="ECO:0000313" key="3">
    <source>
        <dbReference type="Proteomes" id="UP000515377"/>
    </source>
</evidence>
<sequence length="73" mass="7945">MSLRSRLLRFAQPEATLRSLLRNDMQFGKVRSDSLGSERRVEAGLIEQHCAGDGEQAVGNRSQGAPMTMPASA</sequence>
<name>A0A9X7YFQ1_SPHYA</name>